<dbReference type="EMBL" id="MLCO01000018">
    <property type="protein sequence ID" value="ONG58575.1"/>
    <property type="molecule type" value="Genomic_DNA"/>
</dbReference>
<comment type="caution">
    <text evidence="1">The sequence shown here is derived from an EMBL/GenBank/DDBJ whole genome shotgun (WGS) entry which is preliminary data.</text>
</comment>
<accession>A0A1V2H9N4</accession>
<protein>
    <recommendedName>
        <fullName evidence="3">3-keto-disaccharide hydrolase domain-containing protein</fullName>
    </recommendedName>
</protein>
<gene>
    <name evidence="1" type="ORF">BKE38_02735</name>
</gene>
<proteinExistence type="predicted"/>
<evidence type="ECO:0008006" key="3">
    <source>
        <dbReference type="Google" id="ProtNLM"/>
    </source>
</evidence>
<sequence>MSGSVAAAVSALAAQIGAMLTPPQDPALAPEVHVTPTRLRAAGLGDFIGIDAAPRAECFARRIEAQVVVRIFASSTAALLEAEQRAATDIIGADPTSSRSQGLLRVARSPLLEPPLVPSDGIALAAGRDLHFAVLYEHRPTPDTGEGVIEQVAQGLVPAPLGRSARRVYASGFAQNPMADFAPVDAAVGGPAGAWTWHAGSREIRQSSARGAGAATPDGSQQGTYLLLKDAAAGGPLTDFAVQAEIRSDGDGGIGLVFRFAGADDFGSLLLDRPGDWRLLARRRAGAGQPFAEDGVATGRGYASATWMRLNLLVVGGAATLRIDDRIVLSGRDDALPPAGAIGFFCCRNAKARFGRLSVTRL</sequence>
<organism evidence="1 2">
    <name type="scientific">Teichococcus deserti</name>
    <dbReference type="NCBI Taxonomy" id="1817963"/>
    <lineage>
        <taxon>Bacteria</taxon>
        <taxon>Pseudomonadati</taxon>
        <taxon>Pseudomonadota</taxon>
        <taxon>Alphaproteobacteria</taxon>
        <taxon>Acetobacterales</taxon>
        <taxon>Roseomonadaceae</taxon>
        <taxon>Roseomonas</taxon>
    </lineage>
</organism>
<dbReference type="Proteomes" id="UP000188879">
    <property type="component" value="Unassembled WGS sequence"/>
</dbReference>
<dbReference type="Gene3D" id="2.60.120.560">
    <property type="entry name" value="Exo-inulinase, domain 1"/>
    <property type="match status" value="1"/>
</dbReference>
<name>A0A1V2H9N4_9PROT</name>
<dbReference type="AlphaFoldDB" id="A0A1V2H9N4"/>
<reference evidence="1 2" key="1">
    <citation type="submission" date="2016-10" db="EMBL/GenBank/DDBJ databases">
        <title>Draft Genome sequence of Roseomonas sp. strain M3.</title>
        <authorList>
            <person name="Subhash Y."/>
            <person name="Lee S."/>
        </authorList>
    </citation>
    <scope>NUCLEOTIDE SEQUENCE [LARGE SCALE GENOMIC DNA]</scope>
    <source>
        <strain evidence="1 2">M3</strain>
    </source>
</reference>
<evidence type="ECO:0000313" key="1">
    <source>
        <dbReference type="EMBL" id="ONG58575.1"/>
    </source>
</evidence>
<keyword evidence="2" id="KW-1185">Reference proteome</keyword>
<evidence type="ECO:0000313" key="2">
    <source>
        <dbReference type="Proteomes" id="UP000188879"/>
    </source>
</evidence>